<dbReference type="Pfam" id="PF08765">
    <property type="entry name" value="Mor"/>
    <property type="match status" value="1"/>
</dbReference>
<protein>
    <recommendedName>
        <fullName evidence="1">Mor transcription activator domain-containing protein</fullName>
    </recommendedName>
</protein>
<dbReference type="EMBL" id="BJZO01000069">
    <property type="protein sequence ID" value="GEO82288.1"/>
    <property type="molecule type" value="Genomic_DNA"/>
</dbReference>
<name>A0A512HA32_9PROT</name>
<proteinExistence type="predicted"/>
<evidence type="ECO:0000259" key="1">
    <source>
        <dbReference type="Pfam" id="PF08765"/>
    </source>
</evidence>
<dbReference type="InterPro" id="IPR014875">
    <property type="entry name" value="Mor_transcription_activator"/>
</dbReference>
<evidence type="ECO:0000313" key="3">
    <source>
        <dbReference type="Proteomes" id="UP000321567"/>
    </source>
</evidence>
<evidence type="ECO:0000313" key="2">
    <source>
        <dbReference type="EMBL" id="GEO82288.1"/>
    </source>
</evidence>
<dbReference type="InterPro" id="IPR009057">
    <property type="entry name" value="Homeodomain-like_sf"/>
</dbReference>
<dbReference type="SUPFAM" id="SSF46689">
    <property type="entry name" value="Homeodomain-like"/>
    <property type="match status" value="1"/>
</dbReference>
<keyword evidence="3" id="KW-1185">Reference proteome</keyword>
<sequence>MTRDLDLPADLPAGAVELIEAVGAEAAWVIVRAYGGTWVPVPATLPADHELARRLGPAVAAALVAWAGGGRVYIPSCRVATTRATIRALAATGRKRRDIATAAGVSEARVYQVLAEGPTADTRQMDLFATPAAHKEPASRA</sequence>
<reference evidence="2 3" key="1">
    <citation type="submission" date="2019-07" db="EMBL/GenBank/DDBJ databases">
        <title>Whole genome shotgun sequence of Rhodospirillum oryzae NBRC 107573.</title>
        <authorList>
            <person name="Hosoyama A."/>
            <person name="Uohara A."/>
            <person name="Ohji S."/>
            <person name="Ichikawa N."/>
        </authorList>
    </citation>
    <scope>NUCLEOTIDE SEQUENCE [LARGE SCALE GENOMIC DNA]</scope>
    <source>
        <strain evidence="2 3">NBRC 107573</strain>
    </source>
</reference>
<gene>
    <name evidence="2" type="ORF">ROR02_24190</name>
</gene>
<feature type="domain" description="Mor transcription activator" evidence="1">
    <location>
        <begin position="48"/>
        <end position="119"/>
    </location>
</feature>
<accession>A0A512HA32</accession>
<organism evidence="2 3">
    <name type="scientific">Pararhodospirillum oryzae</name>
    <dbReference type="NCBI Taxonomy" id="478448"/>
    <lineage>
        <taxon>Bacteria</taxon>
        <taxon>Pseudomonadati</taxon>
        <taxon>Pseudomonadota</taxon>
        <taxon>Alphaproteobacteria</taxon>
        <taxon>Rhodospirillales</taxon>
        <taxon>Rhodospirillaceae</taxon>
        <taxon>Pararhodospirillum</taxon>
    </lineage>
</organism>
<comment type="caution">
    <text evidence="2">The sequence shown here is derived from an EMBL/GenBank/DDBJ whole genome shotgun (WGS) entry which is preliminary data.</text>
</comment>
<dbReference type="RefSeq" id="WP_147164301.1">
    <property type="nucleotide sequence ID" value="NZ_BJZO01000069.1"/>
</dbReference>
<dbReference type="Proteomes" id="UP000321567">
    <property type="component" value="Unassembled WGS sequence"/>
</dbReference>
<dbReference type="OrthoDB" id="7605239at2"/>
<dbReference type="AlphaFoldDB" id="A0A512HA32"/>